<dbReference type="Pfam" id="PF18962">
    <property type="entry name" value="Por_Secre_tail"/>
    <property type="match status" value="1"/>
</dbReference>
<dbReference type="EMBL" id="QASA01000001">
    <property type="protein sequence ID" value="RDC63914.1"/>
    <property type="molecule type" value="Genomic_DNA"/>
</dbReference>
<dbReference type="InterPro" id="IPR008979">
    <property type="entry name" value="Galactose-bd-like_sf"/>
</dbReference>
<name>A0A369QGR1_9BACT</name>
<proteinExistence type="predicted"/>
<dbReference type="InterPro" id="IPR005084">
    <property type="entry name" value="CBM6"/>
</dbReference>
<dbReference type="AlphaFoldDB" id="A0A369QGR1"/>
<dbReference type="GO" id="GO:0030246">
    <property type="term" value="F:carbohydrate binding"/>
    <property type="evidence" value="ECO:0007669"/>
    <property type="project" value="InterPro"/>
</dbReference>
<evidence type="ECO:0000259" key="2">
    <source>
        <dbReference type="PROSITE" id="PS51175"/>
    </source>
</evidence>
<gene>
    <name evidence="3" type="primary">dexA</name>
    <name evidence="3" type="ORF">AHMF7616_02523</name>
</gene>
<keyword evidence="3" id="KW-0378">Hydrolase</keyword>
<dbReference type="Gene3D" id="2.60.120.260">
    <property type="entry name" value="Galactose-binding domain-like"/>
    <property type="match status" value="1"/>
</dbReference>
<reference evidence="3 4" key="1">
    <citation type="submission" date="2018-04" db="EMBL/GenBank/DDBJ databases">
        <title>Adhaeribacter sp. HMF7616 genome sequencing and assembly.</title>
        <authorList>
            <person name="Kang H."/>
            <person name="Kang J."/>
            <person name="Cha I."/>
            <person name="Kim H."/>
            <person name="Joh K."/>
        </authorList>
    </citation>
    <scope>NUCLEOTIDE SEQUENCE [LARGE SCALE GENOMIC DNA]</scope>
    <source>
        <strain evidence="3 4">HMF7616</strain>
    </source>
</reference>
<dbReference type="GO" id="GO:0033904">
    <property type="term" value="F:dextranase activity"/>
    <property type="evidence" value="ECO:0007669"/>
    <property type="project" value="UniProtKB-EC"/>
</dbReference>
<dbReference type="RefSeq" id="WP_115373138.1">
    <property type="nucleotide sequence ID" value="NZ_QASA01000001.1"/>
</dbReference>
<dbReference type="NCBIfam" id="TIGR04183">
    <property type="entry name" value="Por_Secre_tail"/>
    <property type="match status" value="1"/>
</dbReference>
<organism evidence="3 4">
    <name type="scientific">Adhaeribacter pallidiroseus</name>
    <dbReference type="NCBI Taxonomy" id="2072847"/>
    <lineage>
        <taxon>Bacteria</taxon>
        <taxon>Pseudomonadati</taxon>
        <taxon>Bacteroidota</taxon>
        <taxon>Cytophagia</taxon>
        <taxon>Cytophagales</taxon>
        <taxon>Hymenobacteraceae</taxon>
        <taxon>Adhaeribacter</taxon>
    </lineage>
</organism>
<accession>A0A369QGR1</accession>
<keyword evidence="1" id="KW-0732">Signal</keyword>
<dbReference type="Proteomes" id="UP000253919">
    <property type="component" value="Unassembled WGS sequence"/>
</dbReference>
<evidence type="ECO:0000313" key="3">
    <source>
        <dbReference type="EMBL" id="RDC63914.1"/>
    </source>
</evidence>
<feature type="signal peptide" evidence="1">
    <location>
        <begin position="1"/>
        <end position="31"/>
    </location>
</feature>
<feature type="domain" description="CBM6" evidence="2">
    <location>
        <begin position="398"/>
        <end position="521"/>
    </location>
</feature>
<dbReference type="EC" id="3.2.1.11" evidence="3"/>
<dbReference type="OrthoDB" id="976756at2"/>
<keyword evidence="3" id="KW-0326">Glycosidase</keyword>
<evidence type="ECO:0000313" key="4">
    <source>
        <dbReference type="Proteomes" id="UP000253919"/>
    </source>
</evidence>
<protein>
    <submittedName>
        <fullName evidence="3">Dextranase</fullName>
        <ecNumber evidence="3">3.2.1.11</ecNumber>
    </submittedName>
</protein>
<comment type="caution">
    <text evidence="3">The sequence shown here is derived from an EMBL/GenBank/DDBJ whole genome shotgun (WGS) entry which is preliminary data.</text>
</comment>
<feature type="chain" id="PRO_5016686361" evidence="1">
    <location>
        <begin position="32"/>
        <end position="634"/>
    </location>
</feature>
<evidence type="ECO:0000256" key="1">
    <source>
        <dbReference type="SAM" id="SignalP"/>
    </source>
</evidence>
<dbReference type="SUPFAM" id="SSF49785">
    <property type="entry name" value="Galactose-binding domain-like"/>
    <property type="match status" value="1"/>
</dbReference>
<keyword evidence="4" id="KW-1185">Reference proteome</keyword>
<dbReference type="PROSITE" id="PS51175">
    <property type="entry name" value="CBM6"/>
    <property type="match status" value="1"/>
</dbReference>
<dbReference type="Pfam" id="PF16990">
    <property type="entry name" value="CBM_35"/>
    <property type="match status" value="1"/>
</dbReference>
<dbReference type="InterPro" id="IPR026444">
    <property type="entry name" value="Secre_tail"/>
</dbReference>
<sequence length="634" mass="70033">MKLTRLTFFKHKLKAKVLGVCLFLFTSIQVATVSAQTNPIIFRDDFDRSELGNDWGQADGWSIQSGYAYNAVEGSNGALITSRNYSATSYILETPARGFTSSYQREFRIIFGQKDQTLGNGTDSAYVLSYTPYAGGQLTLSKATDNIFYPEVLDEVSIYPDLETNRWSRFKIARYKSGLIQVYLDRGRGYPSVPVLEAIDDTYKTLSYFGWQIDTQTSPEDFFVDWIEVRKPDMEKPAEREKPIPDDIITQVAAASNRSYTVAKLQVGEKSYADQLYTITSVPDYLKGASFIQTAAEDRLDTSRTFLTMFLKKKAVVVYVAYDPKATSLPAWLSDWKKTGDIIETNDPANSYLNVYSKLVEDPYIYPEPFQIGGNMAIPAMGARSNYLIAAVEVPAPARYEAEYATLKGAQVAINHMGYSGAGFVDFINPSGDYIEWTVKIQTPGSYSLGLVYSLGVESNRALHITVDGVGVATHSFTPSGTWELWSFFGGAKVFLTPGTHLIRATAIGQSGPNVDYLSLSYLSAAPEPLLARTGTAGAFANHQEKAVNSVKEHIAYPNPFADFTTISYTLAEEVPVKLALYSLQGQQLKVLVDEKQSAGVHAVPLNGSSLAKGVYIYRLQTGNQVNFSKIVKQ</sequence>